<dbReference type="Proteomes" id="UP000474967">
    <property type="component" value="Unassembled WGS sequence"/>
</dbReference>
<name>A0A6L9XWS4_9MICO</name>
<gene>
    <name evidence="1" type="ORF">G3T36_08050</name>
</gene>
<dbReference type="RefSeq" id="WP_163289169.1">
    <property type="nucleotide sequence ID" value="NZ_JAAGWY010000002.1"/>
</dbReference>
<evidence type="ECO:0000313" key="2">
    <source>
        <dbReference type="Proteomes" id="UP000474967"/>
    </source>
</evidence>
<keyword evidence="2" id="KW-1185">Reference proteome</keyword>
<comment type="caution">
    <text evidence="1">The sequence shown here is derived from an EMBL/GenBank/DDBJ whole genome shotgun (WGS) entry which is preliminary data.</text>
</comment>
<proteinExistence type="predicted"/>
<reference evidence="1 2" key="1">
    <citation type="journal article" date="2014" name="J. Microbiol.">
        <title>Diaminobutyricibacter tongyongensis gen. nov., sp. nov. and Homoserinibacter gongjuensis gen. nov., sp. nov. belong to the family Microbacteriaceae.</title>
        <authorList>
            <person name="Kim S.J."/>
            <person name="Ahn J.H."/>
            <person name="Weon H.Y."/>
            <person name="Hamada M."/>
            <person name="Suzuki K."/>
            <person name="Kwon S.W."/>
        </authorList>
    </citation>
    <scope>NUCLEOTIDE SEQUENCE [LARGE SCALE GENOMIC DNA]</scope>
    <source>
        <strain evidence="1 2">NBRC 108724</strain>
    </source>
</reference>
<organism evidence="1 2">
    <name type="scientific">Leifsonia tongyongensis</name>
    <dbReference type="NCBI Taxonomy" id="1268043"/>
    <lineage>
        <taxon>Bacteria</taxon>
        <taxon>Bacillati</taxon>
        <taxon>Actinomycetota</taxon>
        <taxon>Actinomycetes</taxon>
        <taxon>Micrococcales</taxon>
        <taxon>Microbacteriaceae</taxon>
        <taxon>Leifsonia</taxon>
    </lineage>
</organism>
<dbReference type="EMBL" id="JAAGWY010000002">
    <property type="protein sequence ID" value="NEN05823.1"/>
    <property type="molecule type" value="Genomic_DNA"/>
</dbReference>
<protein>
    <submittedName>
        <fullName evidence="1">Uncharacterized protein</fullName>
    </submittedName>
</protein>
<accession>A0A6L9XWS4</accession>
<sequence>MPSFRVIVAVGALRPGVRPDAIVPAAADAVAERTVVEASSVDVVAGEARVTVRFTADGVDDAIPVAEHAVARLRELAQTGAWRLTERVGGRWFRRA</sequence>
<dbReference type="AlphaFoldDB" id="A0A6L9XWS4"/>
<evidence type="ECO:0000313" key="1">
    <source>
        <dbReference type="EMBL" id="NEN05823.1"/>
    </source>
</evidence>